<evidence type="ECO:0000256" key="2">
    <source>
        <dbReference type="ARBA" id="ARBA00023043"/>
    </source>
</evidence>
<reference evidence="4" key="1">
    <citation type="submission" date="2022-06" db="EMBL/GenBank/DDBJ databases">
        <title>Brachyspira pilosicoli from pigs in Switzerland.</title>
        <authorList>
            <person name="Schmitt S."/>
            <person name="Arnold M."/>
            <person name="Rossano A."/>
            <person name="Perreten V."/>
        </authorList>
    </citation>
    <scope>NUCLEOTIDE SEQUENCE</scope>
    <source>
        <strain evidence="4">MEI4028</strain>
    </source>
</reference>
<dbReference type="RefSeq" id="WP_284602292.1">
    <property type="nucleotide sequence ID" value="NZ_CP098752.1"/>
</dbReference>
<evidence type="ECO:0000256" key="1">
    <source>
        <dbReference type="ARBA" id="ARBA00022737"/>
    </source>
</evidence>
<dbReference type="SUPFAM" id="SSF48403">
    <property type="entry name" value="Ankyrin repeat"/>
    <property type="match status" value="1"/>
</dbReference>
<dbReference type="PROSITE" id="PS51257">
    <property type="entry name" value="PROKAR_LIPOPROTEIN"/>
    <property type="match status" value="1"/>
</dbReference>
<name>A0AAJ6KB20_BRAPL</name>
<proteinExistence type="predicted"/>
<evidence type="ECO:0000256" key="3">
    <source>
        <dbReference type="PROSITE-ProRule" id="PRU00023"/>
    </source>
</evidence>
<evidence type="ECO:0000313" key="4">
    <source>
        <dbReference type="EMBL" id="WIH93947.1"/>
    </source>
</evidence>
<organism evidence="4 5">
    <name type="scientific">Brachyspira pilosicoli</name>
    <name type="common">Serpulina pilosicoli</name>
    <dbReference type="NCBI Taxonomy" id="52584"/>
    <lineage>
        <taxon>Bacteria</taxon>
        <taxon>Pseudomonadati</taxon>
        <taxon>Spirochaetota</taxon>
        <taxon>Spirochaetia</taxon>
        <taxon>Brachyspirales</taxon>
        <taxon>Brachyspiraceae</taxon>
        <taxon>Brachyspira</taxon>
    </lineage>
</organism>
<protein>
    <submittedName>
        <fullName evidence="4">Ankyrin repeat domain-containing protein</fullName>
    </submittedName>
</protein>
<dbReference type="PROSITE" id="PS50088">
    <property type="entry name" value="ANK_REPEAT"/>
    <property type="match status" value="1"/>
</dbReference>
<keyword evidence="1" id="KW-0677">Repeat</keyword>
<evidence type="ECO:0000313" key="5">
    <source>
        <dbReference type="Proteomes" id="UP001242021"/>
    </source>
</evidence>
<gene>
    <name evidence="4" type="ORF">NEH99_06525</name>
</gene>
<dbReference type="PROSITE" id="PS50297">
    <property type="entry name" value="ANK_REP_REGION"/>
    <property type="match status" value="1"/>
</dbReference>
<accession>A0AAJ6KB20</accession>
<feature type="repeat" description="ANK" evidence="3">
    <location>
        <begin position="79"/>
        <end position="111"/>
    </location>
</feature>
<dbReference type="PANTHER" id="PTHR24171">
    <property type="entry name" value="ANKYRIN REPEAT DOMAIN-CONTAINING PROTEIN 39-RELATED"/>
    <property type="match status" value="1"/>
</dbReference>
<dbReference type="Gene3D" id="1.25.40.20">
    <property type="entry name" value="Ankyrin repeat-containing domain"/>
    <property type="match status" value="1"/>
</dbReference>
<keyword evidence="2 3" id="KW-0040">ANK repeat</keyword>
<dbReference type="SMART" id="SM00248">
    <property type="entry name" value="ANK"/>
    <property type="match status" value="2"/>
</dbReference>
<dbReference type="Pfam" id="PF12796">
    <property type="entry name" value="Ank_2"/>
    <property type="match status" value="1"/>
</dbReference>
<dbReference type="InterPro" id="IPR036770">
    <property type="entry name" value="Ankyrin_rpt-contain_sf"/>
</dbReference>
<dbReference type="AlphaFoldDB" id="A0AAJ6KB20"/>
<dbReference type="Proteomes" id="UP001242021">
    <property type="component" value="Chromosome"/>
</dbReference>
<dbReference type="EMBL" id="CP098754">
    <property type="protein sequence ID" value="WIH93947.1"/>
    <property type="molecule type" value="Genomic_DNA"/>
</dbReference>
<dbReference type="InterPro" id="IPR002110">
    <property type="entry name" value="Ankyrin_rpt"/>
</dbReference>
<sequence length="365" mass="41836">MIKNIIVILSAIFLLSCSNGELKKALENHSGDKSIETIEDFIKNKELEKALYESALLGYSDIAAALVKSGANINEQGIDGTTPLILACKQGNLNAAKILIDNGADIYIKDNDKKIAFNYINNTKNVMEIIYTVSKEENNIISSKFENSNIKANTIEELLENINKKVIDEMNNALKKEYKNKLASSAKEKYSLNTISKPINLRNYTFEEITDYKKYIKKVGNNYYYIFSVGVQKDRGVQKEYLDSYTSIWKINGNLSMSQFGERSADFVTGFDGIALSDNINIVTKGNYITIEDYPNFEEYYSRYYTFELSNGDFYLDRISFSDNKYITITTYKYNNKDNIRMRMNEISYIFGLSILEGNYYYDSI</sequence>